<dbReference type="InParanoid" id="J9D825"/>
<accession>J9D825</accession>
<name>J9D825_EDHAE</name>
<dbReference type="AlphaFoldDB" id="J9D825"/>
<sequence length="285" mass="33005">MKKYTFTPSITNPKAKKLFEEMENEIKYDLEDNIVELMGGPKDPTIFSNIMSSQDKNDLLIDDLNNLDLHTKNSELNIIDKCTQLDELKSTCDNNFVTKHSLVNNETVVESIKLIDLKKSAESYKMLDKHKECTEDFYNVDDERKNFYCCDEHTDNIENNCVHEENIIQNTSKNKTSEIENIFKDFQCINKVKNEMVFRFGNPFSSTDIKDSEQEIAFYNKKDEEEIDCADKSVKNKSVIIEENIKPTKAIKDGLKKKVSTKTTFKTAKSWKDAIKSKKNNDANK</sequence>
<reference evidence="1" key="1">
    <citation type="submission" date="2011-08" db="EMBL/GenBank/DDBJ databases">
        <authorList>
            <person name="Liu Z.J."/>
            <person name="Shi F.L."/>
            <person name="Lu J.Q."/>
            <person name="Li M."/>
            <person name="Wang Z.L."/>
        </authorList>
    </citation>
    <scope>NUCLEOTIDE SEQUENCE [LARGE SCALE GENOMIC DNA]</scope>
    <source>
        <strain evidence="1">USNM 41457</strain>
    </source>
</reference>
<dbReference type="VEuPathDB" id="MicrosporidiaDB:EDEG_01767"/>
<keyword evidence="2" id="KW-1185">Reference proteome</keyword>
<dbReference type="Proteomes" id="UP000003163">
    <property type="component" value="Unassembled WGS sequence"/>
</dbReference>
<evidence type="ECO:0000313" key="2">
    <source>
        <dbReference type="Proteomes" id="UP000003163"/>
    </source>
</evidence>
<proteinExistence type="predicted"/>
<organism evidence="1 2">
    <name type="scientific">Edhazardia aedis (strain USNM 41457)</name>
    <name type="common">Microsporidian parasite</name>
    <dbReference type="NCBI Taxonomy" id="1003232"/>
    <lineage>
        <taxon>Eukaryota</taxon>
        <taxon>Fungi</taxon>
        <taxon>Fungi incertae sedis</taxon>
        <taxon>Microsporidia</taxon>
        <taxon>Edhazardia</taxon>
    </lineage>
</organism>
<protein>
    <submittedName>
        <fullName evidence="1">Uncharacterized protein</fullName>
    </submittedName>
</protein>
<gene>
    <name evidence="1" type="ORF">EDEG_01767</name>
</gene>
<dbReference type="EMBL" id="AFBI03000027">
    <property type="protein sequence ID" value="EJW03941.1"/>
    <property type="molecule type" value="Genomic_DNA"/>
</dbReference>
<dbReference type="HOGENOM" id="CLU_976678_0_0_1"/>
<comment type="caution">
    <text evidence="1">The sequence shown here is derived from an EMBL/GenBank/DDBJ whole genome shotgun (WGS) entry which is preliminary data.</text>
</comment>
<evidence type="ECO:0000313" key="1">
    <source>
        <dbReference type="EMBL" id="EJW03941.1"/>
    </source>
</evidence>
<reference evidence="1" key="2">
    <citation type="submission" date="2015-07" db="EMBL/GenBank/DDBJ databases">
        <title>MeaNS - Measles Nucleotide Surveillance Program.</title>
        <authorList>
            <person name="Tran T."/>
            <person name="Druce J."/>
        </authorList>
    </citation>
    <scope>NUCLEOTIDE SEQUENCE</scope>
    <source>
        <strain evidence="1">USNM 41457</strain>
    </source>
</reference>